<reference evidence="4 5" key="1">
    <citation type="submission" date="2016-05" db="EMBL/GenBank/DDBJ databases">
        <title>Complete Genome and Methylome Analysis of Psychrotrophic Bacterial Isolates from Antarctic Lake Untersee.</title>
        <authorList>
            <person name="Fomenkov A."/>
            <person name="Akimov V.N."/>
            <person name="Vasilyeva L.V."/>
            <person name="Andersen D."/>
            <person name="Vincze T."/>
            <person name="Roberts R.J."/>
        </authorList>
    </citation>
    <scope>NUCLEOTIDE SEQUENCE [LARGE SCALE GENOMIC DNA]</scope>
    <source>
        <strain evidence="4 5">U14-5</strain>
    </source>
</reference>
<evidence type="ECO:0000256" key="1">
    <source>
        <dbReference type="ARBA" id="ARBA00023277"/>
    </source>
</evidence>
<gene>
    <name evidence="2" type="primary">anmK</name>
    <name evidence="4" type="ORF">RGI145_03970</name>
</gene>
<organism evidence="4 5">
    <name type="scientific">Roseomonas gilardii</name>
    <dbReference type="NCBI Taxonomy" id="257708"/>
    <lineage>
        <taxon>Bacteria</taxon>
        <taxon>Pseudomonadati</taxon>
        <taxon>Pseudomonadota</taxon>
        <taxon>Alphaproteobacteria</taxon>
        <taxon>Acetobacterales</taxon>
        <taxon>Roseomonadaceae</taxon>
        <taxon>Roseomonas</taxon>
    </lineage>
</organism>
<dbReference type="GO" id="GO:0097175">
    <property type="term" value="P:1,6-anhydro-N-acetyl-beta-muramic acid catabolic process"/>
    <property type="evidence" value="ECO:0007669"/>
    <property type="project" value="UniProtKB-UniRule"/>
</dbReference>
<dbReference type="GO" id="GO:0009254">
    <property type="term" value="P:peptidoglycan turnover"/>
    <property type="evidence" value="ECO:0007669"/>
    <property type="project" value="UniProtKB-UniRule"/>
</dbReference>
<feature type="binding site" evidence="2">
    <location>
        <begin position="15"/>
        <end position="22"/>
    </location>
    <ligand>
        <name>ATP</name>
        <dbReference type="ChEBI" id="CHEBI:30616"/>
    </ligand>
</feature>
<dbReference type="EC" id="2.7.1.170" evidence="2"/>
<accession>A0A1L7AC54</accession>
<dbReference type="Gene3D" id="3.30.420.40">
    <property type="match status" value="2"/>
</dbReference>
<dbReference type="AlphaFoldDB" id="A0A1L7AC54"/>
<dbReference type="GO" id="GO:0016773">
    <property type="term" value="F:phosphotransferase activity, alcohol group as acceptor"/>
    <property type="evidence" value="ECO:0007669"/>
    <property type="project" value="UniProtKB-UniRule"/>
</dbReference>
<keyword evidence="2" id="KW-0547">Nucleotide-binding</keyword>
<dbReference type="PANTHER" id="PTHR30605">
    <property type="entry name" value="ANHYDRO-N-ACETYLMURAMIC ACID KINASE"/>
    <property type="match status" value="1"/>
</dbReference>
<dbReference type="eggNOG" id="COG2377">
    <property type="taxonomic scope" value="Bacteria"/>
</dbReference>
<evidence type="ECO:0000256" key="2">
    <source>
        <dbReference type="HAMAP-Rule" id="MF_01270"/>
    </source>
</evidence>
<keyword evidence="2" id="KW-0808">Transferase</keyword>
<dbReference type="Proteomes" id="UP000185494">
    <property type="component" value="Chromosome 1"/>
</dbReference>
<evidence type="ECO:0000256" key="3">
    <source>
        <dbReference type="SAM" id="MobiDB-lite"/>
    </source>
</evidence>
<comment type="similarity">
    <text evidence="2">Belongs to the anhydro-N-acetylmuramic acid kinase family.</text>
</comment>
<keyword evidence="2 4" id="KW-0418">Kinase</keyword>
<dbReference type="EMBL" id="CP015583">
    <property type="protein sequence ID" value="APT56385.1"/>
    <property type="molecule type" value="Genomic_DNA"/>
</dbReference>
<dbReference type="Pfam" id="PF03702">
    <property type="entry name" value="AnmK"/>
    <property type="match status" value="1"/>
</dbReference>
<dbReference type="InterPro" id="IPR005338">
    <property type="entry name" value="Anhydro_N_Ac-Mur_kinase"/>
</dbReference>
<evidence type="ECO:0000313" key="4">
    <source>
        <dbReference type="EMBL" id="APT56385.1"/>
    </source>
</evidence>
<dbReference type="InterPro" id="IPR043129">
    <property type="entry name" value="ATPase_NBD"/>
</dbReference>
<protein>
    <recommendedName>
        <fullName evidence="2">Anhydro-N-acetylmuramic acid kinase</fullName>
        <ecNumber evidence="2">2.7.1.170</ecNumber>
    </recommendedName>
    <alternativeName>
        <fullName evidence="2">AnhMurNAc kinase</fullName>
    </alternativeName>
</protein>
<keyword evidence="2" id="KW-0067">ATP-binding</keyword>
<dbReference type="HAMAP" id="MF_01270">
    <property type="entry name" value="AnhMurNAc_kinase"/>
    <property type="match status" value="1"/>
</dbReference>
<dbReference type="UniPathway" id="UPA00544"/>
<evidence type="ECO:0000313" key="5">
    <source>
        <dbReference type="Proteomes" id="UP000185494"/>
    </source>
</evidence>
<name>A0A1L7AC54_9PROT</name>
<sequence length="373" mass="38917">MPSHPAATAIGVISGTSVDGIDVAAIRSDGDALVEPGEGRTYPYEPGLRAALLELAAQPDRVLRDPLTALEQAVTESHAAAVERFLAETGLPREEVAVVGLHGQTVLHRPEARFTRQLVFGGVAAARLGLPVVDRFRDADVAAGGQGAPLVPLYHRALAAGLGEAGPLAVLNLGGVGNVTYLDGDTVIAFDTGPANAMLDDFLFRRTGRGFDEGGRLARSGLADAAIVARFLENPFFGRPVPKSLDRNAFAATLGWVEALSDADGAATLAACTVEAQAAALRHLPRPPRRWLVAGGGRHNAVLMDGLRQRLGVPVEAVETVGWNGDFLEAQCFGFLALRSLRGLPLSLPSTTGAPAPMPGGRHHPVPGRPLPT</sequence>
<dbReference type="GO" id="GO:0006040">
    <property type="term" value="P:amino sugar metabolic process"/>
    <property type="evidence" value="ECO:0007669"/>
    <property type="project" value="InterPro"/>
</dbReference>
<dbReference type="GO" id="GO:0016301">
    <property type="term" value="F:kinase activity"/>
    <property type="evidence" value="ECO:0007669"/>
    <property type="project" value="UniProtKB-KW"/>
</dbReference>
<dbReference type="SUPFAM" id="SSF53067">
    <property type="entry name" value="Actin-like ATPase domain"/>
    <property type="match status" value="1"/>
</dbReference>
<comment type="pathway">
    <text evidence="2">Cell wall biogenesis; peptidoglycan recycling.</text>
</comment>
<dbReference type="STRING" id="257708.RGI145_03970"/>
<comment type="function">
    <text evidence="2">Catalyzes the specific phosphorylation of 1,6-anhydro-N-acetylmuramic acid (anhMurNAc) with the simultaneous cleavage of the 1,6-anhydro ring, generating MurNAc-6-P. Is required for the utilization of anhMurNAc either imported from the medium or derived from its own cell wall murein, and thus plays a role in cell wall recycling.</text>
</comment>
<dbReference type="GO" id="GO:0005524">
    <property type="term" value="F:ATP binding"/>
    <property type="evidence" value="ECO:0007669"/>
    <property type="project" value="UniProtKB-UniRule"/>
</dbReference>
<keyword evidence="1 2" id="KW-0119">Carbohydrate metabolism</keyword>
<proteinExistence type="inferred from homology"/>
<dbReference type="NCBIfam" id="NF007141">
    <property type="entry name" value="PRK09585.1-5"/>
    <property type="match status" value="1"/>
</dbReference>
<dbReference type="UniPathway" id="UPA00343"/>
<dbReference type="KEGG" id="rgi:RGI145_03970"/>
<dbReference type="PANTHER" id="PTHR30605:SF0">
    <property type="entry name" value="ANHYDRO-N-ACETYLMURAMIC ACID KINASE"/>
    <property type="match status" value="1"/>
</dbReference>
<comment type="pathway">
    <text evidence="2">Amino-sugar metabolism; 1,6-anhydro-N-acetylmuramate degradation.</text>
</comment>
<feature type="region of interest" description="Disordered" evidence="3">
    <location>
        <begin position="352"/>
        <end position="373"/>
    </location>
</feature>
<comment type="catalytic activity">
    <reaction evidence="2">
        <text>1,6-anhydro-N-acetyl-beta-muramate + ATP + H2O = N-acetyl-D-muramate 6-phosphate + ADP + H(+)</text>
        <dbReference type="Rhea" id="RHEA:24952"/>
        <dbReference type="ChEBI" id="CHEBI:15377"/>
        <dbReference type="ChEBI" id="CHEBI:15378"/>
        <dbReference type="ChEBI" id="CHEBI:30616"/>
        <dbReference type="ChEBI" id="CHEBI:58690"/>
        <dbReference type="ChEBI" id="CHEBI:58722"/>
        <dbReference type="ChEBI" id="CHEBI:456216"/>
        <dbReference type="EC" id="2.7.1.170"/>
    </reaction>
</comment>
<dbReference type="RefSeq" id="WP_075797328.1">
    <property type="nucleotide sequence ID" value="NZ_CP015583.1"/>
</dbReference>